<keyword evidence="2" id="KW-1133">Transmembrane helix</keyword>
<dbReference type="GeneID" id="64599810"/>
<dbReference type="RefSeq" id="XP_041163506.1">
    <property type="nucleotide sequence ID" value="XM_041306046.1"/>
</dbReference>
<keyword evidence="2" id="KW-0812">Transmembrane</keyword>
<dbReference type="Proteomes" id="UP000719766">
    <property type="component" value="Unassembled WGS sequence"/>
</dbReference>
<sequence>MTVWTPDLSELGARMGLCFTFTAFGGLLGGPMSGALLGSQHKWWIASLFSGLISLIGILIFVVMRLYPVPALKAHEDTQRA</sequence>
<feature type="transmembrane region" description="Helical" evidence="2">
    <location>
        <begin position="43"/>
        <end position="67"/>
    </location>
</feature>
<dbReference type="GO" id="GO:0016020">
    <property type="term" value="C:membrane"/>
    <property type="evidence" value="ECO:0007669"/>
    <property type="project" value="UniProtKB-SubCell"/>
</dbReference>
<reference evidence="4" key="1">
    <citation type="journal article" date="2020" name="New Phytol.">
        <title>Comparative genomics reveals dynamic genome evolution in host specialist ectomycorrhizal fungi.</title>
        <authorList>
            <person name="Lofgren L.A."/>
            <person name="Nguyen N.H."/>
            <person name="Vilgalys R."/>
            <person name="Ruytinx J."/>
            <person name="Liao H.L."/>
            <person name="Branco S."/>
            <person name="Kuo A."/>
            <person name="LaButti K."/>
            <person name="Lipzen A."/>
            <person name="Andreopoulos W."/>
            <person name="Pangilinan J."/>
            <person name="Riley R."/>
            <person name="Hundley H."/>
            <person name="Na H."/>
            <person name="Barry K."/>
            <person name="Grigoriev I.V."/>
            <person name="Stajich J.E."/>
            <person name="Kennedy P.G."/>
        </authorList>
    </citation>
    <scope>NUCLEOTIDE SEQUENCE</scope>
    <source>
        <strain evidence="4">S12</strain>
    </source>
</reference>
<name>A0A9P7J0T7_9AGAM</name>
<keyword evidence="2" id="KW-0472">Membrane</keyword>
<comment type="subcellular location">
    <subcellularLocation>
        <location evidence="1">Membrane</location>
        <topology evidence="1">Multi-pass membrane protein</topology>
    </subcellularLocation>
</comment>
<organism evidence="4 5">
    <name type="scientific">Suillus plorans</name>
    <dbReference type="NCBI Taxonomy" id="116603"/>
    <lineage>
        <taxon>Eukaryota</taxon>
        <taxon>Fungi</taxon>
        <taxon>Dikarya</taxon>
        <taxon>Basidiomycota</taxon>
        <taxon>Agaricomycotina</taxon>
        <taxon>Agaricomycetes</taxon>
        <taxon>Agaricomycetidae</taxon>
        <taxon>Boletales</taxon>
        <taxon>Suillineae</taxon>
        <taxon>Suillaceae</taxon>
        <taxon>Suillus</taxon>
    </lineage>
</organism>
<dbReference type="InterPro" id="IPR036259">
    <property type="entry name" value="MFS_trans_sf"/>
</dbReference>
<dbReference type="Gene3D" id="1.20.1250.20">
    <property type="entry name" value="MFS general substrate transporter like domains"/>
    <property type="match status" value="1"/>
</dbReference>
<gene>
    <name evidence="4" type="ORF">HD556DRAFT_1440030</name>
</gene>
<evidence type="ECO:0000259" key="3">
    <source>
        <dbReference type="PROSITE" id="PS50850"/>
    </source>
</evidence>
<accession>A0A9P7J0T7</accession>
<dbReference type="GO" id="GO:0022857">
    <property type="term" value="F:transmembrane transporter activity"/>
    <property type="evidence" value="ECO:0007669"/>
    <property type="project" value="InterPro"/>
</dbReference>
<evidence type="ECO:0000256" key="2">
    <source>
        <dbReference type="SAM" id="Phobius"/>
    </source>
</evidence>
<dbReference type="EMBL" id="JABBWE010000012">
    <property type="protein sequence ID" value="KAG1798965.1"/>
    <property type="molecule type" value="Genomic_DNA"/>
</dbReference>
<dbReference type="AlphaFoldDB" id="A0A9P7J0T7"/>
<evidence type="ECO:0000313" key="4">
    <source>
        <dbReference type="EMBL" id="KAG1798965.1"/>
    </source>
</evidence>
<keyword evidence="5" id="KW-1185">Reference proteome</keyword>
<feature type="transmembrane region" description="Helical" evidence="2">
    <location>
        <begin position="12"/>
        <end position="31"/>
    </location>
</feature>
<comment type="caution">
    <text evidence="4">The sequence shown here is derived from an EMBL/GenBank/DDBJ whole genome shotgun (WGS) entry which is preliminary data.</text>
</comment>
<evidence type="ECO:0000256" key="1">
    <source>
        <dbReference type="ARBA" id="ARBA00004141"/>
    </source>
</evidence>
<evidence type="ECO:0000313" key="5">
    <source>
        <dbReference type="Proteomes" id="UP000719766"/>
    </source>
</evidence>
<protein>
    <recommendedName>
        <fullName evidence="3">Major facilitator superfamily (MFS) profile domain-containing protein</fullName>
    </recommendedName>
</protein>
<proteinExistence type="predicted"/>
<dbReference type="PROSITE" id="PS50850">
    <property type="entry name" value="MFS"/>
    <property type="match status" value="1"/>
</dbReference>
<feature type="domain" description="Major facilitator superfamily (MFS) profile" evidence="3">
    <location>
        <begin position="1"/>
        <end position="81"/>
    </location>
</feature>
<dbReference type="InterPro" id="IPR020846">
    <property type="entry name" value="MFS_dom"/>
</dbReference>
<dbReference type="SUPFAM" id="SSF103473">
    <property type="entry name" value="MFS general substrate transporter"/>
    <property type="match status" value="1"/>
</dbReference>